<dbReference type="PANTHER" id="PTHR11365">
    <property type="entry name" value="5-OXOPROLINASE RELATED"/>
    <property type="match status" value="1"/>
</dbReference>
<dbReference type="AlphaFoldDB" id="A0A369T6U2"/>
<dbReference type="Proteomes" id="UP000253941">
    <property type="component" value="Unassembled WGS sequence"/>
</dbReference>
<dbReference type="GO" id="GO:0017168">
    <property type="term" value="F:5-oxoprolinase (ATP-hydrolyzing) activity"/>
    <property type="evidence" value="ECO:0007669"/>
    <property type="project" value="TreeGrafter"/>
</dbReference>
<sequence length="594" mass="63746">MADVVEMNVDEKAASAAGVDPITLEVVRAGLSSIVHEMSITMDRTSYSTIIREVHDYSCVLFDAQGRLIAQAEGIPIFNGSMNFVIDAVTKRFPLAEMKPGDIYISNDPYTGGGTHKNDINIIMPIFWNGELVMLSASKAHHLDIGGKDPGSWSADAGNTYQEGLSLPPLKLAENGVISEHITDILFANMRVPQLSRGDFAAQIAAGKTAELRAHAFFEKNGVDVFKRAVDELIDHGERITRAAVEKIPDGVYEASGFHDADGASDNPIHIQVTVTVEGGDINVDFTGSDPQREGAAGNCHWVNTVSMTREFVMFLTDTALGGNEGSYKPIHVHAPEGSVFCPSYPAPVTTGMGDMGTRLIELLFQALSEALPQEVIAGTFGNFSCLTLAGFDPETRAEFVHFSPYAGGWGGRTYADGNSAMVSLGSGDNYNVPCEVMETKFQGLLAKRYALREGTGGAGKHRGGFGVIYDYEMLWPGEFTVALDRDKFPPYGLFGGKNGQPSGLVLNPDTPDEKRYARASGVRVPAGTVISHRTAGGGGYGDPKERDKALVLSDVLDGFITVADARDDYGVAIDPKTMTIDEQATQRLRSANG</sequence>
<organism evidence="2 3">
    <name type="scientific">Ferruginivarius sediminum</name>
    <dbReference type="NCBI Taxonomy" id="2661937"/>
    <lineage>
        <taxon>Bacteria</taxon>
        <taxon>Pseudomonadati</taxon>
        <taxon>Pseudomonadota</taxon>
        <taxon>Alphaproteobacteria</taxon>
        <taxon>Rhodospirillales</taxon>
        <taxon>Rhodospirillaceae</taxon>
        <taxon>Ferruginivarius</taxon>
    </lineage>
</organism>
<keyword evidence="3" id="KW-1185">Reference proteome</keyword>
<reference evidence="2 3" key="1">
    <citation type="submission" date="2018-07" db="EMBL/GenBank/DDBJ databases">
        <title>Venubactetium sediminum gen. nov., sp. nov., isolated from a marine solar saltern.</title>
        <authorList>
            <person name="Wang S."/>
        </authorList>
    </citation>
    <scope>NUCLEOTIDE SEQUENCE [LARGE SCALE GENOMIC DNA]</scope>
    <source>
        <strain evidence="2 3">WD2A32</strain>
    </source>
</reference>
<evidence type="ECO:0000259" key="1">
    <source>
        <dbReference type="Pfam" id="PF02538"/>
    </source>
</evidence>
<proteinExistence type="predicted"/>
<name>A0A369T6U2_9PROT</name>
<comment type="caution">
    <text evidence="2">The sequence shown here is derived from an EMBL/GenBank/DDBJ whole genome shotgun (WGS) entry which is preliminary data.</text>
</comment>
<dbReference type="Pfam" id="PF02538">
    <property type="entry name" value="Hydantoinase_B"/>
    <property type="match status" value="1"/>
</dbReference>
<dbReference type="EMBL" id="QPMH01000038">
    <property type="protein sequence ID" value="RDD60174.1"/>
    <property type="molecule type" value="Genomic_DNA"/>
</dbReference>
<protein>
    <submittedName>
        <fullName evidence="2">Hydantoinase B/oxoprolinase family protein</fullName>
    </submittedName>
</protein>
<dbReference type="RefSeq" id="WP_114583891.1">
    <property type="nucleotide sequence ID" value="NZ_QPMH01000038.1"/>
</dbReference>
<evidence type="ECO:0000313" key="2">
    <source>
        <dbReference type="EMBL" id="RDD60174.1"/>
    </source>
</evidence>
<dbReference type="InterPro" id="IPR003692">
    <property type="entry name" value="Hydantoinase_B"/>
</dbReference>
<dbReference type="InterPro" id="IPR045079">
    <property type="entry name" value="Oxoprolinase-like"/>
</dbReference>
<feature type="domain" description="Hydantoinase B/oxoprolinase" evidence="1">
    <location>
        <begin position="20"/>
        <end position="544"/>
    </location>
</feature>
<dbReference type="GO" id="GO:0006749">
    <property type="term" value="P:glutathione metabolic process"/>
    <property type="evidence" value="ECO:0007669"/>
    <property type="project" value="TreeGrafter"/>
</dbReference>
<accession>A0A369T6U2</accession>
<evidence type="ECO:0000313" key="3">
    <source>
        <dbReference type="Proteomes" id="UP000253941"/>
    </source>
</evidence>
<dbReference type="GO" id="GO:0005829">
    <property type="term" value="C:cytosol"/>
    <property type="evidence" value="ECO:0007669"/>
    <property type="project" value="TreeGrafter"/>
</dbReference>
<gene>
    <name evidence="2" type="ORF">DRB17_19440</name>
</gene>
<dbReference type="PANTHER" id="PTHR11365:SF23">
    <property type="entry name" value="HYPOTHETICAL 5-OXOPROLINASE (EUROFUNG)-RELATED"/>
    <property type="match status" value="1"/>
</dbReference>